<reference evidence="1" key="1">
    <citation type="submission" date="2020-05" db="EMBL/GenBank/DDBJ databases">
        <authorList>
            <person name="Conneilly E.M."/>
            <person name="Corace M.L."/>
            <person name="Daly D."/>
            <person name="Dejene M.A."/>
            <person name="Deng Y."/>
            <person name="Kelly J.M."/>
            <person name="Masiello C.S."/>
            <person name="McDonough D."/>
            <person name="Musser E."/>
            <person name="Pecorale A.L."/>
            <person name="Ray R.F."/>
            <person name="Regan I.M."/>
            <person name="Shedd N.A."/>
            <person name="Tatone J.R."/>
            <person name="Tocci C.W."/>
            <person name="Zarate C.M."/>
            <person name="Whitefleet-Smith J.L."/>
            <person name="Garlena R.A."/>
            <person name="Russell D.A."/>
            <person name="Pope W.H."/>
            <person name="Jacobs-Sera D."/>
            <person name="Hatfull G.F."/>
        </authorList>
    </citation>
    <scope>NUCLEOTIDE SEQUENCE</scope>
</reference>
<dbReference type="RefSeq" id="YP_010675440.1">
    <property type="nucleotide sequence ID" value="NC_071004.1"/>
</dbReference>
<dbReference type="KEGG" id="vg:77951767"/>
<name>A0AAE7F8R5_9CAUD</name>
<gene>
    <name evidence="1" type="primary">11</name>
    <name evidence="1" type="ORF">SEA_CLAWZ_11</name>
</gene>
<organism evidence="1 2">
    <name type="scientific">Gordonia phage Clawz</name>
    <dbReference type="NCBI Taxonomy" id="2743910"/>
    <lineage>
        <taxon>Viruses</taxon>
        <taxon>Duplodnaviria</taxon>
        <taxon>Heunggongvirae</taxon>
        <taxon>Uroviricota</taxon>
        <taxon>Caudoviricetes</taxon>
        <taxon>Clawzvirus</taxon>
        <taxon>Clawzvirus clawz</taxon>
    </lineage>
</organism>
<dbReference type="GeneID" id="77951767"/>
<protein>
    <submittedName>
        <fullName evidence="1">Uncharacterized protein</fullName>
    </submittedName>
</protein>
<evidence type="ECO:0000313" key="1">
    <source>
        <dbReference type="EMBL" id="QKY79923.1"/>
    </source>
</evidence>
<keyword evidence="2" id="KW-1185">Reference proteome</keyword>
<proteinExistence type="predicted"/>
<dbReference type="Proteomes" id="UP000821895">
    <property type="component" value="Segment"/>
</dbReference>
<accession>A0AAE7F8R5</accession>
<evidence type="ECO:0000313" key="2">
    <source>
        <dbReference type="Proteomes" id="UP000821895"/>
    </source>
</evidence>
<dbReference type="EMBL" id="MT498058">
    <property type="protein sequence ID" value="QKY79923.1"/>
    <property type="molecule type" value="Genomic_DNA"/>
</dbReference>
<sequence length="84" mass="9162">MSYNHWTATALANDIHAGDPVEAQMIIAENNLRDHTSCGLCGGPAHYKHSVGVHKCIRCGAAHVSTRVNPGETPAKFVREWIKL</sequence>